<accession>A0A650CFR7</accession>
<dbReference type="EMBL" id="CP045484">
    <property type="protein sequence ID" value="QGR16642.1"/>
    <property type="molecule type" value="Genomic_DNA"/>
</dbReference>
<evidence type="ECO:0000313" key="2">
    <source>
        <dbReference type="EMBL" id="QGR16642.1"/>
    </source>
</evidence>
<protein>
    <submittedName>
        <fullName evidence="2">Uncharacterized protein</fullName>
    </submittedName>
</protein>
<dbReference type="KEGG" id="soh:D1869_05145"/>
<name>A0A650CFR7_SULOH</name>
<sequence>MMLMTLFPSSIGGLMGLREGQLSFLFSLSRDSDNMDDGSPTLILGWVSAPPDCPPNERCNPESMVGTMNPLEGNPRPFQGGELPV</sequence>
<evidence type="ECO:0000256" key="1">
    <source>
        <dbReference type="SAM" id="MobiDB-lite"/>
    </source>
</evidence>
<evidence type="ECO:0000313" key="3">
    <source>
        <dbReference type="Proteomes" id="UP000427373"/>
    </source>
</evidence>
<keyword evidence="3" id="KW-1185">Reference proteome</keyword>
<dbReference type="Proteomes" id="UP000427373">
    <property type="component" value="Chromosome"/>
</dbReference>
<organism evidence="2 3">
    <name type="scientific">Sulfurisphaera ohwakuensis</name>
    <dbReference type="NCBI Taxonomy" id="69656"/>
    <lineage>
        <taxon>Archaea</taxon>
        <taxon>Thermoproteota</taxon>
        <taxon>Thermoprotei</taxon>
        <taxon>Sulfolobales</taxon>
        <taxon>Sulfolobaceae</taxon>
        <taxon>Sulfurisphaera</taxon>
    </lineage>
</organism>
<dbReference type="AlphaFoldDB" id="A0A650CFR7"/>
<proteinExistence type="predicted"/>
<gene>
    <name evidence="2" type="ORF">D1869_05145</name>
</gene>
<reference evidence="2 3" key="1">
    <citation type="submission" date="2019-10" db="EMBL/GenBank/DDBJ databases">
        <title>Genome Sequences from Six Type Strain Members of the Archaeal Family Sulfolobaceae: Acidianus ambivalens, Acidianus infernus, Metallosphaera prunae, Stygiolobus azoricus, Sulfolobus metallicus, and Sulfurisphaera ohwakuensis.</title>
        <authorList>
            <person name="Counts J.A."/>
            <person name="Kelly R.M."/>
        </authorList>
    </citation>
    <scope>NUCLEOTIDE SEQUENCE [LARGE SCALE GENOMIC DNA]</scope>
    <source>
        <strain evidence="2 3">TA-1</strain>
    </source>
</reference>
<feature type="region of interest" description="Disordered" evidence="1">
    <location>
        <begin position="60"/>
        <end position="85"/>
    </location>
</feature>